<feature type="compositionally biased region" description="Low complexity" evidence="1">
    <location>
        <begin position="119"/>
        <end position="135"/>
    </location>
</feature>
<dbReference type="PRINTS" id="PR00625">
    <property type="entry name" value="JDOMAIN"/>
</dbReference>
<sequence>MALNLPPDPYKVLGVSKDAKLAEIRSSHRKLVLKCHPDKVQDAALKAVKQDEFQKVQQAYELLSDDNKRIQYDEQMKVFKLRAELGRGSAGGPSIRTGASPFDYEIKIAEPGPTTYSRTTSTSAHAPYSSYPPSKSYEEVYDVKYRTAKKSASYESTEKRRLSTRDGDRERIYRSDERERERDREKYEKESSKAAHADKKKTKDREKRRGTEEKTRSRTAYVEDESDNYRQQPPKKEKSERRRVEEELPIQYKREREEKPKDSSHAKMENRKEFAFQYMQAARQKLK</sequence>
<feature type="compositionally biased region" description="Basic and acidic residues" evidence="1">
    <location>
        <begin position="156"/>
        <end position="216"/>
    </location>
</feature>
<dbReference type="PROSITE" id="PS50076">
    <property type="entry name" value="DNAJ_2"/>
    <property type="match status" value="1"/>
</dbReference>
<protein>
    <submittedName>
        <fullName evidence="3">DnaJ like protein subfamily C member 21</fullName>
    </submittedName>
</protein>
<dbReference type="EMBL" id="MU253752">
    <property type="protein sequence ID" value="KAG9248259.1"/>
    <property type="molecule type" value="Genomic_DNA"/>
</dbReference>
<dbReference type="Proteomes" id="UP000887226">
    <property type="component" value="Unassembled WGS sequence"/>
</dbReference>
<gene>
    <name evidence="3" type="ORF">BJ878DRAFT_399046</name>
</gene>
<dbReference type="Gene3D" id="1.10.287.110">
    <property type="entry name" value="DnaJ domain"/>
    <property type="match status" value="1"/>
</dbReference>
<evidence type="ECO:0000313" key="3">
    <source>
        <dbReference type="EMBL" id="KAG9248259.1"/>
    </source>
</evidence>
<feature type="region of interest" description="Disordered" evidence="1">
    <location>
        <begin position="113"/>
        <end position="287"/>
    </location>
</feature>
<feature type="domain" description="J" evidence="2">
    <location>
        <begin position="8"/>
        <end position="76"/>
    </location>
</feature>
<feature type="compositionally biased region" description="Basic and acidic residues" evidence="1">
    <location>
        <begin position="234"/>
        <end position="274"/>
    </location>
</feature>
<dbReference type="InterPro" id="IPR001623">
    <property type="entry name" value="DnaJ_domain"/>
</dbReference>
<evidence type="ECO:0000313" key="4">
    <source>
        <dbReference type="Proteomes" id="UP000887226"/>
    </source>
</evidence>
<name>A0A9P7ZA37_9HELO</name>
<dbReference type="OrthoDB" id="10250354at2759"/>
<feature type="non-terminal residue" evidence="3">
    <location>
        <position position="287"/>
    </location>
</feature>
<dbReference type="PANTHER" id="PTHR24074">
    <property type="entry name" value="CO-CHAPERONE PROTEIN DJLA"/>
    <property type="match status" value="1"/>
</dbReference>
<dbReference type="FunFam" id="1.10.287.110:FF:000073">
    <property type="entry name" value="DnaJ domain protein"/>
    <property type="match status" value="1"/>
</dbReference>
<evidence type="ECO:0000259" key="2">
    <source>
        <dbReference type="PROSITE" id="PS50076"/>
    </source>
</evidence>
<reference evidence="3" key="1">
    <citation type="journal article" date="2021" name="IMA Fungus">
        <title>Genomic characterization of three marine fungi, including Emericellopsis atlantica sp. nov. with signatures of a generalist lifestyle and marine biomass degradation.</title>
        <authorList>
            <person name="Hagestad O.C."/>
            <person name="Hou L."/>
            <person name="Andersen J.H."/>
            <person name="Hansen E.H."/>
            <person name="Altermark B."/>
            <person name="Li C."/>
            <person name="Kuhnert E."/>
            <person name="Cox R.J."/>
            <person name="Crous P.W."/>
            <person name="Spatafora J.W."/>
            <person name="Lail K."/>
            <person name="Amirebrahimi M."/>
            <person name="Lipzen A."/>
            <person name="Pangilinan J."/>
            <person name="Andreopoulos W."/>
            <person name="Hayes R.D."/>
            <person name="Ng V."/>
            <person name="Grigoriev I.V."/>
            <person name="Jackson S.A."/>
            <person name="Sutton T.D.S."/>
            <person name="Dobson A.D.W."/>
            <person name="Rama T."/>
        </authorList>
    </citation>
    <scope>NUCLEOTIDE SEQUENCE</scope>
    <source>
        <strain evidence="3">TRa3180A</strain>
    </source>
</reference>
<comment type="caution">
    <text evidence="3">The sequence shown here is derived from an EMBL/GenBank/DDBJ whole genome shotgun (WGS) entry which is preliminary data.</text>
</comment>
<accession>A0A9P7ZA37</accession>
<proteinExistence type="predicted"/>
<keyword evidence="4" id="KW-1185">Reference proteome</keyword>
<dbReference type="InterPro" id="IPR036869">
    <property type="entry name" value="J_dom_sf"/>
</dbReference>
<dbReference type="AlphaFoldDB" id="A0A9P7ZA37"/>
<dbReference type="InterPro" id="IPR050817">
    <property type="entry name" value="DjlA_DnaK_co-chaperone"/>
</dbReference>
<dbReference type="SMART" id="SM00271">
    <property type="entry name" value="DnaJ"/>
    <property type="match status" value="1"/>
</dbReference>
<dbReference type="Pfam" id="PF00226">
    <property type="entry name" value="DnaJ"/>
    <property type="match status" value="1"/>
</dbReference>
<dbReference type="CDD" id="cd06257">
    <property type="entry name" value="DnaJ"/>
    <property type="match status" value="1"/>
</dbReference>
<feature type="compositionally biased region" description="Basic and acidic residues" evidence="1">
    <location>
        <begin position="136"/>
        <end position="145"/>
    </location>
</feature>
<organism evidence="3 4">
    <name type="scientific">Calycina marina</name>
    <dbReference type="NCBI Taxonomy" id="1763456"/>
    <lineage>
        <taxon>Eukaryota</taxon>
        <taxon>Fungi</taxon>
        <taxon>Dikarya</taxon>
        <taxon>Ascomycota</taxon>
        <taxon>Pezizomycotina</taxon>
        <taxon>Leotiomycetes</taxon>
        <taxon>Helotiales</taxon>
        <taxon>Pezizellaceae</taxon>
        <taxon>Calycina</taxon>
    </lineage>
</organism>
<dbReference type="SUPFAM" id="SSF46565">
    <property type="entry name" value="Chaperone J-domain"/>
    <property type="match status" value="1"/>
</dbReference>
<dbReference type="PROSITE" id="PS00636">
    <property type="entry name" value="DNAJ_1"/>
    <property type="match status" value="1"/>
</dbReference>
<dbReference type="InterPro" id="IPR018253">
    <property type="entry name" value="DnaJ_domain_CS"/>
</dbReference>
<evidence type="ECO:0000256" key="1">
    <source>
        <dbReference type="SAM" id="MobiDB-lite"/>
    </source>
</evidence>